<dbReference type="InterPro" id="IPR055589">
    <property type="entry name" value="DUF7165"/>
</dbReference>
<organism evidence="3 4">
    <name type="scientific">Passalora fulva</name>
    <name type="common">Tomato leaf mold</name>
    <name type="synonym">Cladosporium fulvum</name>
    <dbReference type="NCBI Taxonomy" id="5499"/>
    <lineage>
        <taxon>Eukaryota</taxon>
        <taxon>Fungi</taxon>
        <taxon>Dikarya</taxon>
        <taxon>Ascomycota</taxon>
        <taxon>Pezizomycotina</taxon>
        <taxon>Dothideomycetes</taxon>
        <taxon>Dothideomycetidae</taxon>
        <taxon>Mycosphaerellales</taxon>
        <taxon>Mycosphaerellaceae</taxon>
        <taxon>Fulvia</taxon>
    </lineage>
</organism>
<dbReference type="InterPro" id="IPR015943">
    <property type="entry name" value="WD40/YVTN_repeat-like_dom_sf"/>
</dbReference>
<feature type="region of interest" description="Disordered" evidence="1">
    <location>
        <begin position="1084"/>
        <end position="1244"/>
    </location>
</feature>
<dbReference type="RefSeq" id="XP_047760402.1">
    <property type="nucleotide sequence ID" value="XM_047903260.1"/>
</dbReference>
<feature type="compositionally biased region" description="Low complexity" evidence="1">
    <location>
        <begin position="786"/>
        <end position="796"/>
    </location>
</feature>
<feature type="compositionally biased region" description="Basic and acidic residues" evidence="1">
    <location>
        <begin position="31"/>
        <end position="43"/>
    </location>
</feature>
<reference evidence="3" key="2">
    <citation type="journal article" date="2022" name="Microb. Genom.">
        <title>A chromosome-scale genome assembly of the tomato pathogen Cladosporium fulvum reveals a compartmentalized genome architecture and the presence of a dispensable chromosome.</title>
        <authorList>
            <person name="Zaccaron A.Z."/>
            <person name="Chen L.H."/>
            <person name="Samaras A."/>
            <person name="Stergiopoulos I."/>
        </authorList>
    </citation>
    <scope>NUCLEOTIDE SEQUENCE</scope>
    <source>
        <strain evidence="3">Race5_Kim</strain>
    </source>
</reference>
<dbReference type="GeneID" id="71983990"/>
<feature type="compositionally biased region" description="Basic and acidic residues" evidence="1">
    <location>
        <begin position="226"/>
        <end position="236"/>
    </location>
</feature>
<feature type="region of interest" description="Disordered" evidence="1">
    <location>
        <begin position="757"/>
        <end position="796"/>
    </location>
</feature>
<dbReference type="Proteomes" id="UP000756132">
    <property type="component" value="Chromosome 4"/>
</dbReference>
<feature type="region of interest" description="Disordered" evidence="1">
    <location>
        <begin position="87"/>
        <end position="205"/>
    </location>
</feature>
<feature type="compositionally biased region" description="Polar residues" evidence="1">
    <location>
        <begin position="249"/>
        <end position="263"/>
    </location>
</feature>
<feature type="region of interest" description="Disordered" evidence="1">
    <location>
        <begin position="226"/>
        <end position="263"/>
    </location>
</feature>
<dbReference type="Pfam" id="PF23749">
    <property type="entry name" value="DUF7165"/>
    <property type="match status" value="2"/>
</dbReference>
<dbReference type="OrthoDB" id="3925024at2759"/>
<dbReference type="OMA" id="DNTIKER"/>
<proteinExistence type="predicted"/>
<evidence type="ECO:0000259" key="2">
    <source>
        <dbReference type="Pfam" id="PF23749"/>
    </source>
</evidence>
<feature type="compositionally biased region" description="Polar residues" evidence="1">
    <location>
        <begin position="1097"/>
        <end position="1107"/>
    </location>
</feature>
<feature type="domain" description="DUF7165" evidence="2">
    <location>
        <begin position="329"/>
        <end position="641"/>
    </location>
</feature>
<dbReference type="Gene3D" id="2.130.10.10">
    <property type="entry name" value="YVTN repeat-like/Quinoprotein amine dehydrogenase"/>
    <property type="match status" value="1"/>
</dbReference>
<feature type="compositionally biased region" description="Basic and acidic residues" evidence="1">
    <location>
        <begin position="158"/>
        <end position="189"/>
    </location>
</feature>
<gene>
    <name evidence="3" type="ORF">CLAFUR5_04112</name>
</gene>
<feature type="compositionally biased region" description="Acidic residues" evidence="1">
    <location>
        <begin position="121"/>
        <end position="130"/>
    </location>
</feature>
<sequence length="1295" mass="139560">MPVSTFSSSGPSDNHHASHRASLVVPARKSSTRERINADERRRTMNAMQELDGTGLHDCPDWPLPSPPLQHVGREGRVKSAVLQAGPVELEDEHADETAVMRKPDEIAGQMGGMESLGDSDVSDVGEGEEDMRYGYGIGNAQSSSTASSSPQLPQMEHPTRSESYRAPRRSAEHETQAEVSPVREEQHQPRSRKRTQTDSGSFEAPRLTAAQQLVQSIINGETDEAHNHHDVHDSGDIATPIPFGSDSPGLTQGQHPGSSPHLNGDTLQILLTNASNPRSSIAKGPMTTLFNKRASTRSSWINTTQIPSHRNNVRYSWQSIQDDEPNRPRIHIIKLISNTATASAGFPTGEAFGFSISPGGRKIAAFNSARLFVLQTNALPVGISQDYALKRRPLAVELTDENNTMAILADDHTVNIYDLGLQLKRIRTIKLDFPSTCIALAPTGGLLAAAYEGGCEIFSLSVDALPTDRRAVRSLKMDRMAFSEDGSTLVGTTTRVNVSSTVVVQVPVFPASPDNVPTHEELKEAWCSELLHPEIIRNSSHATFMRENRKTMNERLFAWNGVEDSFGILNVGDMQYGKIDFPVVISPPLSTCGGLGAAIHSCPAIDEHGNTVAMIVNDRTIRLYIVPQKIDDEVEEVEAHSIDHELDEGYGCPFSEVRWVYSSNSLPAPLNNQTHVKGRLIVTSPGGVTDSGISEESVEDIEGGRIILFDFDPQFAGQPGQTFNLTLGKSPPMKLEEEEVNLQEQVSLVRRRTVNRSKSGGLHARPNTLGRSATTYGGRGGHRGPSPALSNASSNRNRASMLSIGSMHSDAARSLPDLMEGGEEADAFEEPYAQGAPRSHASLLRAASNAQRHRFQTIEERTQERVSVDSSGGFLPLPEYTEEPNAPLPSRFRAMAGLDQPATFNPTKPAVVVNANGLTAASSSSSNPRTAPPDIAENFSADTAFRRANEQARLARRAEIEHGVGSFSMPRSVEEAQNALRMHREQPPSTVPSRAGTYNLHDHVRGTMSSAASSRPYSPASQLSGTGTYNSYAPPPGAVGTFDSFSAMPRSLQRAYSNAVSPIGSGPPPSLIGDWRNVSPAVSHSGTLVNDRTPISPASTAVPTQEEQWDVISPVGTSDSNRYSTSRLNPSGHLPPSTSSSYATTADTISAPSSSAGARLPPRMQAFRSAAAANTSASLFPPSQSHDHVPMRPSTSRAGTATHPVTAWHPPAASTPNIAAPRTSGSMRGHHSRRSSLAGKSAFASTQKAKKLGFFRKSRKPNSFAPTAYNDGSVMETKSMVTWMTRGDKNCTLM</sequence>
<feature type="compositionally biased region" description="Polar residues" evidence="1">
    <location>
        <begin position="1"/>
        <end position="12"/>
    </location>
</feature>
<feature type="region of interest" description="Disordered" evidence="1">
    <location>
        <begin position="863"/>
        <end position="885"/>
    </location>
</feature>
<protein>
    <recommendedName>
        <fullName evidence="2">DUF7165 domain-containing protein</fullName>
    </recommendedName>
</protein>
<evidence type="ECO:0000256" key="1">
    <source>
        <dbReference type="SAM" id="MobiDB-lite"/>
    </source>
</evidence>
<feature type="domain" description="DUF7165" evidence="2">
    <location>
        <begin position="656"/>
        <end position="739"/>
    </location>
</feature>
<feature type="compositionally biased region" description="Basic and acidic residues" evidence="1">
    <location>
        <begin position="96"/>
        <end position="106"/>
    </location>
</feature>
<feature type="compositionally biased region" description="Polar residues" evidence="1">
    <location>
        <begin position="1116"/>
        <end position="1130"/>
    </location>
</feature>
<feature type="region of interest" description="Disordered" evidence="1">
    <location>
        <begin position="1"/>
        <end position="72"/>
    </location>
</feature>
<feature type="compositionally biased region" description="Low complexity" evidence="1">
    <location>
        <begin position="1138"/>
        <end position="1152"/>
    </location>
</feature>
<name>A0A9Q8P7H9_PASFU</name>
<evidence type="ECO:0000313" key="3">
    <source>
        <dbReference type="EMBL" id="UJO16036.1"/>
    </source>
</evidence>
<accession>A0A9Q8P7H9</accession>
<evidence type="ECO:0000313" key="4">
    <source>
        <dbReference type="Proteomes" id="UP000756132"/>
    </source>
</evidence>
<dbReference type="EMBL" id="CP090166">
    <property type="protein sequence ID" value="UJO16036.1"/>
    <property type="molecule type" value="Genomic_DNA"/>
</dbReference>
<dbReference type="KEGG" id="ffu:CLAFUR5_04112"/>
<reference evidence="3" key="1">
    <citation type="submission" date="2021-12" db="EMBL/GenBank/DDBJ databases">
        <authorList>
            <person name="Zaccaron A."/>
            <person name="Stergiopoulos I."/>
        </authorList>
    </citation>
    <scope>NUCLEOTIDE SEQUENCE</scope>
    <source>
        <strain evidence="3">Race5_Kim</strain>
    </source>
</reference>
<keyword evidence="4" id="KW-1185">Reference proteome</keyword>
<feature type="compositionally biased region" description="Low complexity" evidence="1">
    <location>
        <begin position="1167"/>
        <end position="1179"/>
    </location>
</feature>
<dbReference type="SUPFAM" id="SSF82171">
    <property type="entry name" value="DPP6 N-terminal domain-like"/>
    <property type="match status" value="1"/>
</dbReference>